<accession>A0A2P2P219</accession>
<reference evidence="1" key="1">
    <citation type="submission" date="2018-02" db="EMBL/GenBank/DDBJ databases">
        <title>Rhizophora mucronata_Transcriptome.</title>
        <authorList>
            <person name="Meera S.P."/>
            <person name="Sreeshan A."/>
            <person name="Augustine A."/>
        </authorList>
    </citation>
    <scope>NUCLEOTIDE SEQUENCE</scope>
    <source>
        <tissue evidence="1">Leaf</tissue>
    </source>
</reference>
<dbReference type="AlphaFoldDB" id="A0A2P2P219"/>
<proteinExistence type="predicted"/>
<sequence length="45" mass="5549">MYAFQLLFVVTDTQIIWLALKWLELKAHHQNFFRSVSWKYYEIIG</sequence>
<organism evidence="1">
    <name type="scientific">Rhizophora mucronata</name>
    <name type="common">Asiatic mangrove</name>
    <dbReference type="NCBI Taxonomy" id="61149"/>
    <lineage>
        <taxon>Eukaryota</taxon>
        <taxon>Viridiplantae</taxon>
        <taxon>Streptophyta</taxon>
        <taxon>Embryophyta</taxon>
        <taxon>Tracheophyta</taxon>
        <taxon>Spermatophyta</taxon>
        <taxon>Magnoliopsida</taxon>
        <taxon>eudicotyledons</taxon>
        <taxon>Gunneridae</taxon>
        <taxon>Pentapetalae</taxon>
        <taxon>rosids</taxon>
        <taxon>fabids</taxon>
        <taxon>Malpighiales</taxon>
        <taxon>Rhizophoraceae</taxon>
        <taxon>Rhizophora</taxon>
    </lineage>
</organism>
<evidence type="ECO:0000313" key="1">
    <source>
        <dbReference type="EMBL" id="MBX48693.1"/>
    </source>
</evidence>
<dbReference type="EMBL" id="GGEC01068209">
    <property type="protein sequence ID" value="MBX48693.1"/>
    <property type="molecule type" value="Transcribed_RNA"/>
</dbReference>
<protein>
    <submittedName>
        <fullName evidence="1">Uncharacterized protein</fullName>
    </submittedName>
</protein>
<name>A0A2P2P219_RHIMU</name>